<name>A0A1E3RN96_9MYCO</name>
<reference evidence="4" key="1">
    <citation type="submission" date="2016-09" db="EMBL/GenBank/DDBJ databases">
        <authorList>
            <person name="Greninger A.L."/>
            <person name="Jerome K.R."/>
            <person name="Mcnair B."/>
            <person name="Wallis C."/>
            <person name="Fang F."/>
        </authorList>
    </citation>
    <scope>NUCLEOTIDE SEQUENCE [LARGE SCALE GENOMIC DNA]</scope>
    <source>
        <strain evidence="4">M7</strain>
    </source>
</reference>
<proteinExistence type="predicted"/>
<protein>
    <recommendedName>
        <fullName evidence="5">PE-PPE domain-containing protein</fullName>
    </recommendedName>
</protein>
<feature type="compositionally biased region" description="Low complexity" evidence="1">
    <location>
        <begin position="423"/>
        <end position="437"/>
    </location>
</feature>
<evidence type="ECO:0000256" key="1">
    <source>
        <dbReference type="SAM" id="MobiDB-lite"/>
    </source>
</evidence>
<dbReference type="AlphaFoldDB" id="A0A1E3RN96"/>
<feature type="signal peptide" evidence="2">
    <location>
        <begin position="1"/>
        <end position="18"/>
    </location>
</feature>
<evidence type="ECO:0000313" key="4">
    <source>
        <dbReference type="Proteomes" id="UP000094243"/>
    </source>
</evidence>
<dbReference type="RefSeq" id="WP_069406303.1">
    <property type="nucleotide sequence ID" value="NZ_MIGZ01000101.1"/>
</dbReference>
<organism evidence="3 4">
    <name type="scientific">Mycolicibacterium holsaticum</name>
    <dbReference type="NCBI Taxonomy" id="152142"/>
    <lineage>
        <taxon>Bacteria</taxon>
        <taxon>Bacillati</taxon>
        <taxon>Actinomycetota</taxon>
        <taxon>Actinomycetes</taxon>
        <taxon>Mycobacteriales</taxon>
        <taxon>Mycobacteriaceae</taxon>
        <taxon>Mycolicibacterium</taxon>
    </lineage>
</organism>
<sequence>MNASVHPLPTKLAAALMAAGLATTGVFGEAPGDRDEVASLTAEVANASAVTDLLYTAGDAVARASYGIAVAADGAISLPFDIAAALVAGSRAPSIAPSLVSWLVQRYANPSDNYGFSWDSLAWRIKTYSLEPLAALLPQPLSDTVVNLIDAIANGFGDALERILPDPTAGLLATEAFWGTPIGRTMVGVNDVLAAPVWMAWDTAVYLGYLPAELEATFEAALRDPSEIPGLLSNLAYRLLGSGGLLGSLIVEIAAPLEAFPGPIGKLAADVMWGVYDALDAVLSVLPTPIPPVPFATAAPTADTEAVEGASQHGPEVAPQVLTTDQTQLIAVDVPTEDERAADEVADMVDEEGDDAAPPADDAANTPLLGKLLQRFNVKAGNKFVPGSAAGDPAEDTGTVAADPGVDDDGASPGPDANDDETSSGAGDSAKSSGEAA</sequence>
<dbReference type="OrthoDB" id="4733919at2"/>
<gene>
    <name evidence="3" type="ORF">BHQ17_16995</name>
</gene>
<accession>A0A1E3RN96</accession>
<feature type="chain" id="PRO_5038567105" description="PE-PPE domain-containing protein" evidence="2">
    <location>
        <begin position="19"/>
        <end position="437"/>
    </location>
</feature>
<feature type="region of interest" description="Disordered" evidence="1">
    <location>
        <begin position="383"/>
        <end position="437"/>
    </location>
</feature>
<keyword evidence="4" id="KW-1185">Reference proteome</keyword>
<dbReference type="EMBL" id="MIGZ01000101">
    <property type="protein sequence ID" value="ODQ91330.1"/>
    <property type="molecule type" value="Genomic_DNA"/>
</dbReference>
<evidence type="ECO:0000313" key="3">
    <source>
        <dbReference type="EMBL" id="ODQ91330.1"/>
    </source>
</evidence>
<keyword evidence="2" id="KW-0732">Signal</keyword>
<comment type="caution">
    <text evidence="3">The sequence shown here is derived from an EMBL/GenBank/DDBJ whole genome shotgun (WGS) entry which is preliminary data.</text>
</comment>
<evidence type="ECO:0008006" key="5">
    <source>
        <dbReference type="Google" id="ProtNLM"/>
    </source>
</evidence>
<evidence type="ECO:0000256" key="2">
    <source>
        <dbReference type="SAM" id="SignalP"/>
    </source>
</evidence>
<dbReference type="Proteomes" id="UP000094243">
    <property type="component" value="Unassembled WGS sequence"/>
</dbReference>